<comment type="caution">
    <text evidence="11">The sequence shown here is derived from an EMBL/GenBank/DDBJ whole genome shotgun (WGS) entry which is preliminary data.</text>
</comment>
<evidence type="ECO:0000313" key="11">
    <source>
        <dbReference type="EMBL" id="KAJ8904708.1"/>
    </source>
</evidence>
<comment type="subcellular location">
    <subcellularLocation>
        <location evidence="3">Cytoplasm</location>
    </subcellularLocation>
</comment>
<dbReference type="SUPFAM" id="SSF81631">
    <property type="entry name" value="PAP/OAS1 substrate-binding domain"/>
    <property type="match status" value="1"/>
</dbReference>
<dbReference type="InterPro" id="IPR002058">
    <property type="entry name" value="PAP_assoc"/>
</dbReference>
<dbReference type="AlphaFoldDB" id="A0AAV8USZ2"/>
<dbReference type="InterPro" id="IPR054708">
    <property type="entry name" value="MTPAP-like_central"/>
</dbReference>
<keyword evidence="4" id="KW-0963">Cytoplasm</keyword>
<evidence type="ECO:0008006" key="13">
    <source>
        <dbReference type="Google" id="ProtNLM"/>
    </source>
</evidence>
<keyword evidence="6" id="KW-0479">Metal-binding</keyword>
<dbReference type="PANTHER" id="PTHR12271">
    <property type="entry name" value="POLY A POLYMERASE CID PAP -RELATED"/>
    <property type="match status" value="1"/>
</dbReference>
<keyword evidence="7" id="KW-0460">Magnesium</keyword>
<evidence type="ECO:0000256" key="5">
    <source>
        <dbReference type="ARBA" id="ARBA00022679"/>
    </source>
</evidence>
<organism evidence="11 12">
    <name type="scientific">Rhodosorus marinus</name>
    <dbReference type="NCBI Taxonomy" id="101924"/>
    <lineage>
        <taxon>Eukaryota</taxon>
        <taxon>Rhodophyta</taxon>
        <taxon>Stylonematophyceae</taxon>
        <taxon>Stylonematales</taxon>
        <taxon>Stylonemataceae</taxon>
        <taxon>Rhodosorus</taxon>
    </lineage>
</organism>
<comment type="cofactor">
    <cofactor evidence="2">
        <name>Mg(2+)</name>
        <dbReference type="ChEBI" id="CHEBI:18420"/>
    </cofactor>
</comment>
<dbReference type="Proteomes" id="UP001157974">
    <property type="component" value="Unassembled WGS sequence"/>
</dbReference>
<dbReference type="GO" id="GO:0046872">
    <property type="term" value="F:metal ion binding"/>
    <property type="evidence" value="ECO:0007669"/>
    <property type="project" value="UniProtKB-KW"/>
</dbReference>
<keyword evidence="5" id="KW-0808">Transferase</keyword>
<evidence type="ECO:0000256" key="1">
    <source>
        <dbReference type="ARBA" id="ARBA00001936"/>
    </source>
</evidence>
<reference evidence="11 12" key="1">
    <citation type="journal article" date="2023" name="Nat. Commun.">
        <title>Origin of minicircular mitochondrial genomes in red algae.</title>
        <authorList>
            <person name="Lee Y."/>
            <person name="Cho C.H."/>
            <person name="Lee Y.M."/>
            <person name="Park S.I."/>
            <person name="Yang J.H."/>
            <person name="West J.A."/>
            <person name="Bhattacharya D."/>
            <person name="Yoon H.S."/>
        </authorList>
    </citation>
    <scope>NUCLEOTIDE SEQUENCE [LARGE SCALE GENOMIC DNA]</scope>
    <source>
        <strain evidence="11 12">CCMP1338</strain>
        <tissue evidence="11">Whole cell</tissue>
    </source>
</reference>
<dbReference type="SUPFAM" id="SSF81301">
    <property type="entry name" value="Nucleotidyltransferase"/>
    <property type="match status" value="1"/>
</dbReference>
<feature type="compositionally biased region" description="Polar residues" evidence="8">
    <location>
        <begin position="448"/>
        <end position="463"/>
    </location>
</feature>
<dbReference type="Gene3D" id="1.10.1410.10">
    <property type="match status" value="1"/>
</dbReference>
<comment type="cofactor">
    <cofactor evidence="1">
        <name>Mn(2+)</name>
        <dbReference type="ChEBI" id="CHEBI:29035"/>
    </cofactor>
</comment>
<dbReference type="GO" id="GO:0016779">
    <property type="term" value="F:nucleotidyltransferase activity"/>
    <property type="evidence" value="ECO:0007669"/>
    <property type="project" value="TreeGrafter"/>
</dbReference>
<sequence length="469" mass="53204">MGLKATGNPARLLAAQAKSRDWTKKGAVGVPGKKVRLIIQSGCFAAVGEGYSNNDAIAHGRNLIWNEQRKFKIRTPRVLEDEQRRTLRKTMREISPRLEQSFSERLRLERVFIELSRTLQKEFGDEGGKIHRFGSMVSGLSLPGGDLDVCLLYSLQAVRRQQLAMKQSLKCMRAMGLVELLPIPRASVPIIKFKHRETGIKGDLSFGTSDGVINSYLLKAYAEVVPGFKNLARFIKWWAKQRGIADASKGYMSSYCWTLLVLFFLQSKQLAGVVDTGPAMTALRQNASRRDKVDSMDWLTGEFQKGLPKMSGNEWQIDQLVDGFFSFYTRHNALGKSVVSTRTGRLIQPQHSRCHVFRNPAFLHVEDPLLEHINVSRHVREETIETLLGEIRRAHQIIRISGDFRKVCAPRRQLAEVKPKRARENKESRDDDEHPPEFEDNNDDEQQHTSLDMPNRSRGSVQGTVAPLM</sequence>
<evidence type="ECO:0000256" key="4">
    <source>
        <dbReference type="ARBA" id="ARBA00022490"/>
    </source>
</evidence>
<accession>A0AAV8USZ2</accession>
<name>A0AAV8USZ2_9RHOD</name>
<dbReference type="Pfam" id="PF03828">
    <property type="entry name" value="PAP_assoc"/>
    <property type="match status" value="1"/>
</dbReference>
<evidence type="ECO:0000256" key="7">
    <source>
        <dbReference type="ARBA" id="ARBA00022842"/>
    </source>
</evidence>
<feature type="domain" description="Poly(A) RNA polymerase mitochondrial-like central palm" evidence="10">
    <location>
        <begin position="88"/>
        <end position="222"/>
    </location>
</feature>
<dbReference type="Gene3D" id="3.30.460.10">
    <property type="entry name" value="Beta Polymerase, domain 2"/>
    <property type="match status" value="1"/>
</dbReference>
<proteinExistence type="predicted"/>
<dbReference type="CDD" id="cd05402">
    <property type="entry name" value="NT_PAP_TUTase"/>
    <property type="match status" value="1"/>
</dbReference>
<dbReference type="GO" id="GO:0031123">
    <property type="term" value="P:RNA 3'-end processing"/>
    <property type="evidence" value="ECO:0007669"/>
    <property type="project" value="TreeGrafter"/>
</dbReference>
<feature type="region of interest" description="Disordered" evidence="8">
    <location>
        <begin position="415"/>
        <end position="469"/>
    </location>
</feature>
<evidence type="ECO:0000259" key="9">
    <source>
        <dbReference type="Pfam" id="PF03828"/>
    </source>
</evidence>
<evidence type="ECO:0000256" key="6">
    <source>
        <dbReference type="ARBA" id="ARBA00022723"/>
    </source>
</evidence>
<feature type="domain" description="PAP-associated" evidence="9">
    <location>
        <begin position="319"/>
        <end position="370"/>
    </location>
</feature>
<gene>
    <name evidence="11" type="ORF">NDN08_001226</name>
</gene>
<evidence type="ECO:0000256" key="3">
    <source>
        <dbReference type="ARBA" id="ARBA00004496"/>
    </source>
</evidence>
<dbReference type="EMBL" id="JAMWBK010000005">
    <property type="protein sequence ID" value="KAJ8904708.1"/>
    <property type="molecule type" value="Genomic_DNA"/>
</dbReference>
<evidence type="ECO:0000313" key="12">
    <source>
        <dbReference type="Proteomes" id="UP001157974"/>
    </source>
</evidence>
<evidence type="ECO:0000256" key="2">
    <source>
        <dbReference type="ARBA" id="ARBA00001946"/>
    </source>
</evidence>
<keyword evidence="12" id="KW-1185">Reference proteome</keyword>
<protein>
    <recommendedName>
        <fullName evidence="13">Polynucleotide adenylyltransferase</fullName>
    </recommendedName>
</protein>
<dbReference type="InterPro" id="IPR043519">
    <property type="entry name" value="NT_sf"/>
</dbReference>
<evidence type="ECO:0000256" key="8">
    <source>
        <dbReference type="SAM" id="MobiDB-lite"/>
    </source>
</evidence>
<evidence type="ECO:0000259" key="10">
    <source>
        <dbReference type="Pfam" id="PF22600"/>
    </source>
</evidence>
<dbReference type="PANTHER" id="PTHR12271:SF40">
    <property type="entry name" value="POLY(A) RNA POLYMERASE GLD2"/>
    <property type="match status" value="1"/>
</dbReference>
<dbReference type="Pfam" id="PF22600">
    <property type="entry name" value="MTPAP-like_central"/>
    <property type="match status" value="1"/>
</dbReference>
<dbReference type="GO" id="GO:0005737">
    <property type="term" value="C:cytoplasm"/>
    <property type="evidence" value="ECO:0007669"/>
    <property type="project" value="UniProtKB-SubCell"/>
</dbReference>
<feature type="compositionally biased region" description="Basic and acidic residues" evidence="8">
    <location>
        <begin position="415"/>
        <end position="437"/>
    </location>
</feature>